<dbReference type="OrthoDB" id="417112at2759"/>
<dbReference type="GO" id="GO:0005737">
    <property type="term" value="C:cytoplasm"/>
    <property type="evidence" value="ECO:0007669"/>
    <property type="project" value="EnsemblFungi"/>
</dbReference>
<evidence type="ECO:0000313" key="3">
    <source>
        <dbReference type="Proteomes" id="UP000019384"/>
    </source>
</evidence>
<dbReference type="Gene3D" id="3.40.830.10">
    <property type="entry name" value="LigB-like"/>
    <property type="match status" value="1"/>
</dbReference>
<dbReference type="PANTHER" id="PTHR11060">
    <property type="entry name" value="PROTEIN MEMO1"/>
    <property type="match status" value="1"/>
</dbReference>
<reference evidence="2" key="1">
    <citation type="submission" date="2013-12" db="EMBL/GenBank/DDBJ databases">
        <authorList>
            <person name="Genoscope - CEA"/>
        </authorList>
    </citation>
    <scope>NUCLEOTIDE SEQUENCE</scope>
    <source>
        <strain evidence="2">CBS 1993</strain>
    </source>
</reference>
<gene>
    <name evidence="2" type="ORF">KUCA_T00003670001</name>
</gene>
<dbReference type="NCBIfam" id="TIGR04336">
    <property type="entry name" value="AmmeMemoSam_B"/>
    <property type="match status" value="1"/>
</dbReference>
<dbReference type="HOGENOM" id="CLU_038085_0_0_1"/>
<keyword evidence="3" id="KW-1185">Reference proteome</keyword>
<dbReference type="InterPro" id="IPR002737">
    <property type="entry name" value="MEMO1_fam"/>
</dbReference>
<dbReference type="EMBL" id="HG793128">
    <property type="protein sequence ID" value="CDK27691.1"/>
    <property type="molecule type" value="Genomic_DNA"/>
</dbReference>
<dbReference type="GeneID" id="34521072"/>
<organism evidence="2 3">
    <name type="scientific">Kuraishia capsulata CBS 1993</name>
    <dbReference type="NCBI Taxonomy" id="1382522"/>
    <lineage>
        <taxon>Eukaryota</taxon>
        <taxon>Fungi</taxon>
        <taxon>Dikarya</taxon>
        <taxon>Ascomycota</taxon>
        <taxon>Saccharomycotina</taxon>
        <taxon>Pichiomycetes</taxon>
        <taxon>Pichiales</taxon>
        <taxon>Pichiaceae</taxon>
        <taxon>Kuraishia</taxon>
    </lineage>
</organism>
<dbReference type="RefSeq" id="XP_022459684.1">
    <property type="nucleotide sequence ID" value="XM_022602108.1"/>
</dbReference>
<dbReference type="AlphaFoldDB" id="W6MMC6"/>
<name>W6MMC6_9ASCO</name>
<reference evidence="2" key="2">
    <citation type="submission" date="2014-02" db="EMBL/GenBank/DDBJ databases">
        <title>Complete DNA sequence of /Kuraishia capsulata/ illustrates novel genomic features among budding yeasts (/Saccharomycotina/).</title>
        <authorList>
            <person name="Morales L."/>
            <person name="Noel B."/>
            <person name="Porcel B."/>
            <person name="Marcet-Houben M."/>
            <person name="Hullo M-F."/>
            <person name="Sacerdot C."/>
            <person name="Tekaia F."/>
            <person name="Leh-Louis V."/>
            <person name="Despons L."/>
            <person name="Khanna V."/>
            <person name="Aury J-M."/>
            <person name="Barbe V."/>
            <person name="Couloux A."/>
            <person name="Labadie K."/>
            <person name="Pelletier E."/>
            <person name="Souciet J-L."/>
            <person name="Boekhout T."/>
            <person name="Gabaldon T."/>
            <person name="Wincker P."/>
            <person name="Dujon B."/>
        </authorList>
    </citation>
    <scope>NUCLEOTIDE SEQUENCE</scope>
    <source>
        <strain evidence="2">CBS 1993</strain>
    </source>
</reference>
<accession>W6MMC6</accession>
<dbReference type="Pfam" id="PF01875">
    <property type="entry name" value="Memo"/>
    <property type="match status" value="1"/>
</dbReference>
<dbReference type="CDD" id="cd07361">
    <property type="entry name" value="MEMO_like"/>
    <property type="match status" value="1"/>
</dbReference>
<evidence type="ECO:0000256" key="1">
    <source>
        <dbReference type="ARBA" id="ARBA00006315"/>
    </source>
</evidence>
<dbReference type="Proteomes" id="UP000019384">
    <property type="component" value="Unassembled WGS sequence"/>
</dbReference>
<comment type="similarity">
    <text evidence="1">Belongs to the MEMO1 family.</text>
</comment>
<proteinExistence type="inferred from homology"/>
<dbReference type="PANTHER" id="PTHR11060:SF0">
    <property type="entry name" value="PROTEIN MEMO1"/>
    <property type="match status" value="1"/>
</dbReference>
<sequence>MGPSHHVYFKGHVKLTGYEAYQTPLGNVPVDTEIVKDLLSRNDSLFKVMSEQVDEDEHSFEMHMPYIYKMTENLQKTPTIIPIMISHSDEDFEKRLASYLAPYFADRSNTFVISTDFCHWGDRFGYTMYTSGDPFTLTDVGYSLEMKPNSLPIYKSIEILDKEAMKIMSTISYKSWKHYLKVTSNTICGAKPLSVLISMMEDSGKADTIKWLGYAQSNKVSKPFDSSVSYASGYAIV</sequence>
<protein>
    <recommendedName>
        <fullName evidence="4">AmmeMemoRadiSam system protein B</fullName>
    </recommendedName>
</protein>
<dbReference type="GO" id="GO:0005634">
    <property type="term" value="C:nucleus"/>
    <property type="evidence" value="ECO:0007669"/>
    <property type="project" value="EnsemblFungi"/>
</dbReference>
<evidence type="ECO:0008006" key="4">
    <source>
        <dbReference type="Google" id="ProtNLM"/>
    </source>
</evidence>
<evidence type="ECO:0000313" key="2">
    <source>
        <dbReference type="EMBL" id="CDK27691.1"/>
    </source>
</evidence>
<dbReference type="STRING" id="1382522.W6MMC6"/>